<dbReference type="InterPro" id="IPR036375">
    <property type="entry name" value="Hemopexin-like_dom_sf"/>
</dbReference>
<protein>
    <submittedName>
        <fullName evidence="2">Uncharacterized protein</fullName>
    </submittedName>
</protein>
<gene>
    <name evidence="2" type="ORF">B4U79_18938</name>
</gene>
<keyword evidence="1" id="KW-0732">Signal</keyword>
<proteinExistence type="predicted"/>
<feature type="chain" id="PRO_5019421919" evidence="1">
    <location>
        <begin position="22"/>
        <end position="285"/>
    </location>
</feature>
<dbReference type="EMBL" id="NCKU01000237">
    <property type="protein sequence ID" value="RWS16382.1"/>
    <property type="molecule type" value="Genomic_DNA"/>
</dbReference>
<sequence length="285" mass="33033">MNNQTKFVAVLIFLFVHLIQPKESKKACLMIDAMFFQEPDIVYLFRDDFFATFNLSMNTSETKKKPIMKRWPLVADDIPLDAAGVVHGGDNKSAIYFVYNDRYRVYEWMTSYDKIQKPYKFHFLRLNFVRQPQNIKIKLVTSMDGSVLFGVCYLQKMYACWIQTKYYHSSFIKDGSESLYSCDDLVKCGNCTLLSNMFSGLEIGCVASARQSLEANSDFLFVEKDQLIRAKFDQNKFTIVDINQTWVFSSMIVTPRELRAQKGQLAQAFLLCFIFLSWSLASSQL</sequence>
<dbReference type="AlphaFoldDB" id="A0A443RM97"/>
<dbReference type="Proteomes" id="UP000285301">
    <property type="component" value="Unassembled WGS sequence"/>
</dbReference>
<feature type="signal peptide" evidence="1">
    <location>
        <begin position="1"/>
        <end position="21"/>
    </location>
</feature>
<accession>A0A443RM97</accession>
<evidence type="ECO:0000256" key="1">
    <source>
        <dbReference type="SAM" id="SignalP"/>
    </source>
</evidence>
<reference evidence="2 3" key="1">
    <citation type="journal article" date="2018" name="Gigascience">
        <title>Genomes of trombidid mites reveal novel predicted allergens and laterally-transferred genes associated with secondary metabolism.</title>
        <authorList>
            <person name="Dong X."/>
            <person name="Chaisiri K."/>
            <person name="Xia D."/>
            <person name="Armstrong S.D."/>
            <person name="Fang Y."/>
            <person name="Donnelly M.J."/>
            <person name="Kadowaki T."/>
            <person name="McGarry J.W."/>
            <person name="Darby A.C."/>
            <person name="Makepeace B.L."/>
        </authorList>
    </citation>
    <scope>NUCLEOTIDE SEQUENCE [LARGE SCALE GENOMIC DNA]</scope>
    <source>
        <strain evidence="2">UoL-WK</strain>
    </source>
</reference>
<name>A0A443RM97_9ACAR</name>
<dbReference type="SUPFAM" id="SSF50923">
    <property type="entry name" value="Hemopexin-like domain"/>
    <property type="match status" value="1"/>
</dbReference>
<keyword evidence="3" id="KW-1185">Reference proteome</keyword>
<dbReference type="STRING" id="1965070.A0A443RM97"/>
<comment type="caution">
    <text evidence="2">The sequence shown here is derived from an EMBL/GenBank/DDBJ whole genome shotgun (WGS) entry which is preliminary data.</text>
</comment>
<evidence type="ECO:0000313" key="3">
    <source>
        <dbReference type="Proteomes" id="UP000285301"/>
    </source>
</evidence>
<organism evidence="2 3">
    <name type="scientific">Dinothrombium tinctorium</name>
    <dbReference type="NCBI Taxonomy" id="1965070"/>
    <lineage>
        <taxon>Eukaryota</taxon>
        <taxon>Metazoa</taxon>
        <taxon>Ecdysozoa</taxon>
        <taxon>Arthropoda</taxon>
        <taxon>Chelicerata</taxon>
        <taxon>Arachnida</taxon>
        <taxon>Acari</taxon>
        <taxon>Acariformes</taxon>
        <taxon>Trombidiformes</taxon>
        <taxon>Prostigmata</taxon>
        <taxon>Anystina</taxon>
        <taxon>Parasitengona</taxon>
        <taxon>Trombidioidea</taxon>
        <taxon>Trombidiidae</taxon>
        <taxon>Dinothrombium</taxon>
    </lineage>
</organism>
<evidence type="ECO:0000313" key="2">
    <source>
        <dbReference type="EMBL" id="RWS16382.1"/>
    </source>
</evidence>
<dbReference type="Gene3D" id="2.110.10.10">
    <property type="entry name" value="Hemopexin-like domain"/>
    <property type="match status" value="1"/>
</dbReference>